<gene>
    <name evidence="1" type="ORF">B0J12DRAFT_358878</name>
</gene>
<comment type="caution">
    <text evidence="1">The sequence shown here is derived from an EMBL/GenBank/DDBJ whole genome shotgun (WGS) entry which is preliminary data.</text>
</comment>
<evidence type="ECO:0000313" key="2">
    <source>
        <dbReference type="Proteomes" id="UP000774617"/>
    </source>
</evidence>
<reference evidence="1 2" key="1">
    <citation type="journal article" date="2021" name="Nat. Commun.">
        <title>Genetic determinants of endophytism in the Arabidopsis root mycobiome.</title>
        <authorList>
            <person name="Mesny F."/>
            <person name="Miyauchi S."/>
            <person name="Thiergart T."/>
            <person name="Pickel B."/>
            <person name="Atanasova L."/>
            <person name="Karlsson M."/>
            <person name="Huettel B."/>
            <person name="Barry K.W."/>
            <person name="Haridas S."/>
            <person name="Chen C."/>
            <person name="Bauer D."/>
            <person name="Andreopoulos W."/>
            <person name="Pangilinan J."/>
            <person name="LaButti K."/>
            <person name="Riley R."/>
            <person name="Lipzen A."/>
            <person name="Clum A."/>
            <person name="Drula E."/>
            <person name="Henrissat B."/>
            <person name="Kohler A."/>
            <person name="Grigoriev I.V."/>
            <person name="Martin F.M."/>
            <person name="Hacquard S."/>
        </authorList>
    </citation>
    <scope>NUCLEOTIDE SEQUENCE [LARGE SCALE GENOMIC DNA]</scope>
    <source>
        <strain evidence="1 2">MPI-SDFR-AT-0080</strain>
    </source>
</reference>
<keyword evidence="2" id="KW-1185">Reference proteome</keyword>
<proteinExistence type="predicted"/>
<dbReference type="Proteomes" id="UP000774617">
    <property type="component" value="Unassembled WGS sequence"/>
</dbReference>
<organism evidence="1 2">
    <name type="scientific">Macrophomina phaseolina</name>
    <dbReference type="NCBI Taxonomy" id="35725"/>
    <lineage>
        <taxon>Eukaryota</taxon>
        <taxon>Fungi</taxon>
        <taxon>Dikarya</taxon>
        <taxon>Ascomycota</taxon>
        <taxon>Pezizomycotina</taxon>
        <taxon>Dothideomycetes</taxon>
        <taxon>Dothideomycetes incertae sedis</taxon>
        <taxon>Botryosphaeriales</taxon>
        <taxon>Botryosphaeriaceae</taxon>
        <taxon>Macrophomina</taxon>
    </lineage>
</organism>
<name>A0ABQ8FUI1_9PEZI</name>
<protein>
    <submittedName>
        <fullName evidence="1">Uncharacterized protein</fullName>
    </submittedName>
</protein>
<sequence length="193" mass="21141">MSGNLNLVARLVSKLTYGDLETQSTSVLHLAINYLDGGNACCSILRVLVDSDLPHRNRVDENCYALFDSLMATIVKSHTELRPSDLGGSNKGERFPGDEISTCGRWDADADCVQELCSAGHSRAPLHWKHKFCHSSVQAVCHSIYPVCMLATHYEGSGLFLKRRTGCGLKLELSQFHTLVMVAFLPAEEEGSG</sequence>
<dbReference type="EMBL" id="JAGTJR010000052">
    <property type="protein sequence ID" value="KAH7027143.1"/>
    <property type="molecule type" value="Genomic_DNA"/>
</dbReference>
<evidence type="ECO:0000313" key="1">
    <source>
        <dbReference type="EMBL" id="KAH7027143.1"/>
    </source>
</evidence>
<accession>A0ABQ8FUI1</accession>